<name>A0A554VA55_9FLAO</name>
<sequence length="100" mass="11390">MILGTLSLFQKRGIFYKEHQLTSEDKFSAMIDSALTPDEELTLSEIPEKYQITPVAESGTTDYIHATFEDEGKAEYPYEVTVWLLVEEVPEAHNGHLNKI</sequence>
<dbReference type="OrthoDB" id="1163894at2"/>
<dbReference type="RefSeq" id="WP_143919208.1">
    <property type="nucleotide sequence ID" value="NZ_CANMVV010000118.1"/>
</dbReference>
<accession>A0A554VA55</accession>
<evidence type="ECO:0000313" key="2">
    <source>
        <dbReference type="Proteomes" id="UP000318833"/>
    </source>
</evidence>
<comment type="caution">
    <text evidence="1">The sequence shown here is derived from an EMBL/GenBank/DDBJ whole genome shotgun (WGS) entry which is preliminary data.</text>
</comment>
<reference evidence="1 2" key="1">
    <citation type="submission" date="2019-07" db="EMBL/GenBank/DDBJ databases">
        <title>The draft genome sequence of Aquimarina algiphila M91.</title>
        <authorList>
            <person name="Meng X."/>
        </authorList>
    </citation>
    <scope>NUCLEOTIDE SEQUENCE [LARGE SCALE GENOMIC DNA]</scope>
    <source>
        <strain evidence="1 2">M91</strain>
    </source>
</reference>
<dbReference type="Proteomes" id="UP000318833">
    <property type="component" value="Unassembled WGS sequence"/>
</dbReference>
<organism evidence="1 2">
    <name type="scientific">Aquimarina algiphila</name>
    <dbReference type="NCBI Taxonomy" id="2047982"/>
    <lineage>
        <taxon>Bacteria</taxon>
        <taxon>Pseudomonadati</taxon>
        <taxon>Bacteroidota</taxon>
        <taxon>Flavobacteriia</taxon>
        <taxon>Flavobacteriales</taxon>
        <taxon>Flavobacteriaceae</taxon>
        <taxon>Aquimarina</taxon>
    </lineage>
</organism>
<dbReference type="AlphaFoldDB" id="A0A554VA55"/>
<proteinExistence type="predicted"/>
<dbReference type="EMBL" id="VLNR01000146">
    <property type="protein sequence ID" value="TSE02699.1"/>
    <property type="molecule type" value="Genomic_DNA"/>
</dbReference>
<evidence type="ECO:0000313" key="1">
    <source>
        <dbReference type="EMBL" id="TSE02699.1"/>
    </source>
</evidence>
<gene>
    <name evidence="1" type="ORF">FOF46_30575</name>
</gene>
<keyword evidence="2" id="KW-1185">Reference proteome</keyword>
<protein>
    <submittedName>
        <fullName evidence="1">Uncharacterized protein</fullName>
    </submittedName>
</protein>